<dbReference type="EMBL" id="AUZY01011550">
    <property type="protein sequence ID" value="EQD34250.1"/>
    <property type="molecule type" value="Genomic_DNA"/>
</dbReference>
<accession>T0ZWF4</accession>
<dbReference type="InterPro" id="IPR036390">
    <property type="entry name" value="WH_DNA-bd_sf"/>
</dbReference>
<dbReference type="SUPFAM" id="SSF46785">
    <property type="entry name" value="Winged helix' DNA-binding domain"/>
    <property type="match status" value="1"/>
</dbReference>
<dbReference type="Gene3D" id="1.10.10.10">
    <property type="entry name" value="Winged helix-like DNA-binding domain superfamily/Winged helix DNA-binding domain"/>
    <property type="match status" value="1"/>
</dbReference>
<dbReference type="InterPro" id="IPR036388">
    <property type="entry name" value="WH-like_DNA-bd_sf"/>
</dbReference>
<reference evidence="2" key="2">
    <citation type="journal article" date="2014" name="ISME J.">
        <title>Microbial stratification in low pH oxic and suboxic macroscopic growths along an acid mine drainage.</title>
        <authorList>
            <person name="Mendez-Garcia C."/>
            <person name="Mesa V."/>
            <person name="Sprenger R.R."/>
            <person name="Richter M."/>
            <person name="Diez M.S."/>
            <person name="Solano J."/>
            <person name="Bargiela R."/>
            <person name="Golyshina O.V."/>
            <person name="Manteca A."/>
            <person name="Ramos J.L."/>
            <person name="Gallego J.R."/>
            <person name="Llorente I."/>
            <person name="Martins Dos Santos V.A."/>
            <person name="Jensen O.N."/>
            <person name="Pelaez A.I."/>
            <person name="Sanchez J."/>
            <person name="Ferrer M."/>
        </authorList>
    </citation>
    <scope>NUCLEOTIDE SEQUENCE</scope>
</reference>
<gene>
    <name evidence="2" type="ORF">B1B_17317</name>
</gene>
<organism evidence="2">
    <name type="scientific">mine drainage metagenome</name>
    <dbReference type="NCBI Taxonomy" id="410659"/>
    <lineage>
        <taxon>unclassified sequences</taxon>
        <taxon>metagenomes</taxon>
        <taxon>ecological metagenomes</taxon>
    </lineage>
</organism>
<comment type="caution">
    <text evidence="2">The sequence shown here is derived from an EMBL/GenBank/DDBJ whole genome shotgun (WGS) entry which is preliminary data.</text>
</comment>
<evidence type="ECO:0000313" key="2">
    <source>
        <dbReference type="EMBL" id="EQD34250.1"/>
    </source>
</evidence>
<feature type="region of interest" description="Disordered" evidence="1">
    <location>
        <begin position="1"/>
        <end position="59"/>
    </location>
</feature>
<protein>
    <submittedName>
        <fullName evidence="2">Uncharacterized protein</fullName>
    </submittedName>
</protein>
<sequence>MSPDRSGDHGPSVPSHRGSRLWGATSFPNSASPRYRRSSTEPGPARPTARAGSAALGGERLCKLRLTPPPSHGHRRRDFGTALKVYKSMKDSGFLSEEKPGTAERITQSVKLPKTMVMNALQELQTKGFVRRRVRDKAAAYYLLK</sequence>
<reference evidence="2" key="1">
    <citation type="submission" date="2013-08" db="EMBL/GenBank/DDBJ databases">
        <authorList>
            <person name="Mendez C."/>
            <person name="Richter M."/>
            <person name="Ferrer M."/>
            <person name="Sanchez J."/>
        </authorList>
    </citation>
    <scope>NUCLEOTIDE SEQUENCE</scope>
</reference>
<evidence type="ECO:0000256" key="1">
    <source>
        <dbReference type="SAM" id="MobiDB-lite"/>
    </source>
</evidence>
<name>T0ZWF4_9ZZZZ</name>
<dbReference type="AlphaFoldDB" id="T0ZWF4"/>
<proteinExistence type="predicted"/>